<name>A0ACB0YA83_MELEN</name>
<dbReference type="EMBL" id="CAVMJV010000008">
    <property type="protein sequence ID" value="CAK5037594.1"/>
    <property type="molecule type" value="Genomic_DNA"/>
</dbReference>
<protein>
    <submittedName>
        <fullName evidence="1">Uncharacterized protein</fullName>
    </submittedName>
</protein>
<reference evidence="1" key="1">
    <citation type="submission" date="2023-11" db="EMBL/GenBank/DDBJ databases">
        <authorList>
            <person name="Poullet M."/>
        </authorList>
    </citation>
    <scope>NUCLEOTIDE SEQUENCE</scope>
    <source>
        <strain evidence="1">E1834</strain>
    </source>
</reference>
<sequence length="70" mass="8466">MLWWEYIKLKMELFMLIAIGERAGKVNQLVIEFIVFFVHNFNFTKIYTYICSICIYGKNTNFYNIVKVLE</sequence>
<evidence type="ECO:0000313" key="2">
    <source>
        <dbReference type="Proteomes" id="UP001497535"/>
    </source>
</evidence>
<accession>A0ACB0YA83</accession>
<gene>
    <name evidence="1" type="ORF">MENTE1834_LOCUS9377</name>
</gene>
<dbReference type="Proteomes" id="UP001497535">
    <property type="component" value="Unassembled WGS sequence"/>
</dbReference>
<proteinExistence type="predicted"/>
<keyword evidence="2" id="KW-1185">Reference proteome</keyword>
<organism evidence="1 2">
    <name type="scientific">Meloidogyne enterolobii</name>
    <name type="common">Root-knot nematode worm</name>
    <name type="synonym">Meloidogyne mayaguensis</name>
    <dbReference type="NCBI Taxonomy" id="390850"/>
    <lineage>
        <taxon>Eukaryota</taxon>
        <taxon>Metazoa</taxon>
        <taxon>Ecdysozoa</taxon>
        <taxon>Nematoda</taxon>
        <taxon>Chromadorea</taxon>
        <taxon>Rhabditida</taxon>
        <taxon>Tylenchina</taxon>
        <taxon>Tylenchomorpha</taxon>
        <taxon>Tylenchoidea</taxon>
        <taxon>Meloidogynidae</taxon>
        <taxon>Meloidogyninae</taxon>
        <taxon>Meloidogyne</taxon>
    </lineage>
</organism>
<comment type="caution">
    <text evidence="1">The sequence shown here is derived from an EMBL/GenBank/DDBJ whole genome shotgun (WGS) entry which is preliminary data.</text>
</comment>
<evidence type="ECO:0000313" key="1">
    <source>
        <dbReference type="EMBL" id="CAK5037594.1"/>
    </source>
</evidence>